<dbReference type="RefSeq" id="WP_187010835.1">
    <property type="nucleotide sequence ID" value="NZ_JACRUI010000004.1"/>
</dbReference>
<feature type="domain" description="DUF5723" evidence="1">
    <location>
        <begin position="38"/>
        <end position="435"/>
    </location>
</feature>
<keyword evidence="3" id="KW-1185">Reference proteome</keyword>
<dbReference type="InterPro" id="IPR043781">
    <property type="entry name" value="DUF5723"/>
</dbReference>
<protein>
    <recommendedName>
        <fullName evidence="1">DUF5723 domain-containing protein</fullName>
    </recommendedName>
</protein>
<organism evidence="2 3">
    <name type="scientific">Flavobacterium kayseriense</name>
    <dbReference type="NCBI Taxonomy" id="2764714"/>
    <lineage>
        <taxon>Bacteria</taxon>
        <taxon>Pseudomonadati</taxon>
        <taxon>Bacteroidota</taxon>
        <taxon>Flavobacteriia</taxon>
        <taxon>Flavobacteriales</taxon>
        <taxon>Flavobacteriaceae</taxon>
        <taxon>Flavobacterium</taxon>
    </lineage>
</organism>
<proteinExistence type="predicted"/>
<comment type="caution">
    <text evidence="2">The sequence shown here is derived from an EMBL/GenBank/DDBJ whole genome shotgun (WGS) entry which is preliminary data.</text>
</comment>
<accession>A0ABR7J9Y7</accession>
<evidence type="ECO:0000259" key="1">
    <source>
        <dbReference type="Pfam" id="PF18990"/>
    </source>
</evidence>
<gene>
    <name evidence="2" type="ORF">H8R23_13085</name>
</gene>
<dbReference type="Pfam" id="PF18990">
    <property type="entry name" value="DUF5723"/>
    <property type="match status" value="1"/>
</dbReference>
<dbReference type="Proteomes" id="UP000629963">
    <property type="component" value="Unassembled WGS sequence"/>
</dbReference>
<evidence type="ECO:0000313" key="3">
    <source>
        <dbReference type="Proteomes" id="UP000629963"/>
    </source>
</evidence>
<name>A0ABR7J9Y7_9FLAO</name>
<evidence type="ECO:0000313" key="2">
    <source>
        <dbReference type="EMBL" id="MBC5842344.1"/>
    </source>
</evidence>
<dbReference type="EMBL" id="JACRUJ010000004">
    <property type="protein sequence ID" value="MBC5842344.1"/>
    <property type="molecule type" value="Genomic_DNA"/>
</dbReference>
<reference evidence="2 3" key="1">
    <citation type="submission" date="2020-08" db="EMBL/GenBank/DDBJ databases">
        <title>Description of novel Flavobacterium F-380 isolate.</title>
        <authorList>
            <person name="Saticioglu I.B."/>
            <person name="Duman M."/>
            <person name="Altun S."/>
        </authorList>
    </citation>
    <scope>NUCLEOTIDE SEQUENCE [LARGE SCALE GENOMIC DNA]</scope>
    <source>
        <strain evidence="2 3">F-380</strain>
    </source>
</reference>
<sequence>MRKIYLFVILFSSFFTVAQNKQLLYNFTPIPQSLMTNPGADVKYKYYFGIPLLSGVSFQVGSSGFSAYDLFANNGIDFNTKLRSVVYNASRNDKVTVNEQIELFSGGFKLGDWMENKGYISFGIYQEFDFISYVPRDIAILALDGNRDYLGRSFNLGDLNLKAEMVSVLHVGYHKDINEKLILGARAKIYSSPFNATSTKNSGYILTTPGTTTFYDQVIYADMQLNTSGISKYLDEDYEGDVVADIRKKALFGGDLGLGFDVGFTYYPQKNKQLTASLVDIGFVSHSKDVETYTYKGMYQYEGVNPNFTDANVPKNIYDEFNDAIPLDTLYNKYTTWRPMKFNASYQYSFNNNQGREDCSCSADDDAYKTAVGAQLFVMTAPRAPLMALTGYVRHRVIKGLDLKATYTVDSYSSSNIGLGMAVNAGKFNMYVLADNLLEYRDLSKANSLSLQFGFNFVFKDSNDPP</sequence>